<dbReference type="PANTHER" id="PTHR11439">
    <property type="entry name" value="GAG-POL-RELATED RETROTRANSPOSON"/>
    <property type="match status" value="1"/>
</dbReference>
<dbReference type="OMA" id="NTWILVE"/>
<protein>
    <submittedName>
        <fullName evidence="2">Uncharacterized mitochondrial protein AtMg00810-like</fullName>
    </submittedName>
</protein>
<dbReference type="CDD" id="cd09272">
    <property type="entry name" value="RNase_HI_RT_Ty1"/>
    <property type="match status" value="1"/>
</dbReference>
<accession>A0A1S4C7U8</accession>
<evidence type="ECO:0000259" key="1">
    <source>
        <dbReference type="Pfam" id="PF07727"/>
    </source>
</evidence>
<dbReference type="OrthoDB" id="1738684at2759"/>
<dbReference type="RefSeq" id="XP_016497210.1">
    <property type="nucleotide sequence ID" value="XM_016641724.1"/>
</dbReference>
<feature type="domain" description="Reverse transcriptase Ty1/copia-type" evidence="1">
    <location>
        <begin position="88"/>
        <end position="170"/>
    </location>
</feature>
<reference evidence="2" key="1">
    <citation type="submission" date="2025-08" db="UniProtKB">
        <authorList>
            <consortium name="RefSeq"/>
        </authorList>
    </citation>
    <scope>IDENTIFICATION</scope>
</reference>
<proteinExistence type="predicted"/>
<dbReference type="Pfam" id="PF07727">
    <property type="entry name" value="RVT_2"/>
    <property type="match status" value="1"/>
</dbReference>
<dbReference type="InterPro" id="IPR013103">
    <property type="entry name" value="RVT_2"/>
</dbReference>
<gene>
    <name evidence="2" type="primary">LOC107816049</name>
</gene>
<dbReference type="PANTHER" id="PTHR11439:SF470">
    <property type="entry name" value="CYSTEINE-RICH RLK (RECEPTOR-LIKE PROTEIN KINASE) 8"/>
    <property type="match status" value="1"/>
</dbReference>
<organism evidence="2">
    <name type="scientific">Nicotiana tabacum</name>
    <name type="common">Common tobacco</name>
    <dbReference type="NCBI Taxonomy" id="4097"/>
    <lineage>
        <taxon>Eukaryota</taxon>
        <taxon>Viridiplantae</taxon>
        <taxon>Streptophyta</taxon>
        <taxon>Embryophyta</taxon>
        <taxon>Tracheophyta</taxon>
        <taxon>Spermatophyta</taxon>
        <taxon>Magnoliopsida</taxon>
        <taxon>eudicotyledons</taxon>
        <taxon>Gunneridae</taxon>
        <taxon>Pentapetalae</taxon>
        <taxon>asterids</taxon>
        <taxon>lamiids</taxon>
        <taxon>Solanales</taxon>
        <taxon>Solanaceae</taxon>
        <taxon>Nicotianoideae</taxon>
        <taxon>Nicotianeae</taxon>
        <taxon>Nicotiana</taxon>
    </lineage>
</organism>
<evidence type="ECO:0000313" key="2">
    <source>
        <dbReference type="RefSeq" id="XP_016497210.1"/>
    </source>
</evidence>
<sequence>MRKEFEALYANKTWDIVELPTRKKHIGCKWVYKIKYRADGSVERYKASLIVVAVKQGWSMFQLDVNNAFFHGDLHEEVYMKLPQGSSGNIVILAVYVDDIILTGNNLVKISALKEFLDNEFKIKDLGLLHYFLGIEVNASPTGVFLNQRKFVLDLLKEYNCLEVTHVVSPLDLNFKLKADSGELFDHPERYKSLIGKLLFLTHTRPDLSFGVQHLSQFLQAPWLPHMTDALNLLRYLKGTIDVGLFYSNSPDCTLTTYSDSDWAACPDTRKSVSGFCVFLGDCLVSWKSKKQPIVSFSSAEAEYRALSKLVAELTWLTRLLLDLFVHISYPVSIFCDNQAVIHIAKNPMLHKSTKHIEVDCHFIRKKLADGLIQLFHVTTSNQLADIFTKPLTGMLHQSFLSKLKVFSPSNLKGGVGLSEYLALGPIRQS</sequence>
<dbReference type="AlphaFoldDB" id="A0A1S4C7U8"/>
<dbReference type="KEGG" id="nta:107816049"/>
<dbReference type="STRING" id="4097.A0A1S4C7U8"/>
<dbReference type="SUPFAM" id="SSF56672">
    <property type="entry name" value="DNA/RNA polymerases"/>
    <property type="match status" value="1"/>
</dbReference>
<dbReference type="PaxDb" id="4097-A0A1S4C7U8"/>
<dbReference type="InterPro" id="IPR043502">
    <property type="entry name" value="DNA/RNA_pol_sf"/>
</dbReference>
<name>A0A1S4C7U8_TOBAC</name>